<comment type="similarity">
    <text evidence="2">Belongs to the peptide transporter carbon starvation (CstA) (TC 2.A.114) family.</text>
</comment>
<evidence type="ECO:0000256" key="3">
    <source>
        <dbReference type="ARBA" id="ARBA00022475"/>
    </source>
</evidence>
<feature type="transmembrane region" description="Helical" evidence="7">
    <location>
        <begin position="133"/>
        <end position="159"/>
    </location>
</feature>
<feature type="transmembrane region" description="Helical" evidence="7">
    <location>
        <begin position="165"/>
        <end position="183"/>
    </location>
</feature>
<evidence type="ECO:0000256" key="6">
    <source>
        <dbReference type="ARBA" id="ARBA00023136"/>
    </source>
</evidence>
<dbReference type="AlphaFoldDB" id="A0A235B4U3"/>
<dbReference type="InterPro" id="IPR051605">
    <property type="entry name" value="CstA"/>
</dbReference>
<evidence type="ECO:0000256" key="1">
    <source>
        <dbReference type="ARBA" id="ARBA00004651"/>
    </source>
</evidence>
<evidence type="ECO:0000256" key="2">
    <source>
        <dbReference type="ARBA" id="ARBA00007755"/>
    </source>
</evidence>
<evidence type="ECO:0000313" key="9">
    <source>
        <dbReference type="EMBL" id="OYD07314.1"/>
    </source>
</evidence>
<evidence type="ECO:0000256" key="4">
    <source>
        <dbReference type="ARBA" id="ARBA00022692"/>
    </source>
</evidence>
<name>A0A235B4U3_9BACL</name>
<feature type="transmembrane region" description="Helical" evidence="7">
    <location>
        <begin position="6"/>
        <end position="24"/>
    </location>
</feature>
<dbReference type="EMBL" id="NOWF01000007">
    <property type="protein sequence ID" value="OYD07314.1"/>
    <property type="molecule type" value="Genomic_DNA"/>
</dbReference>
<feature type="transmembrane region" description="Helical" evidence="7">
    <location>
        <begin position="224"/>
        <end position="246"/>
    </location>
</feature>
<keyword evidence="4 7" id="KW-0812">Transmembrane</keyword>
<dbReference type="PANTHER" id="PTHR30252">
    <property type="entry name" value="INNER MEMBRANE PEPTIDE TRANSPORTER"/>
    <property type="match status" value="1"/>
</dbReference>
<feature type="domain" description="CstA N-terminal" evidence="8">
    <location>
        <begin position="7"/>
        <end position="350"/>
    </location>
</feature>
<evidence type="ECO:0000313" key="10">
    <source>
        <dbReference type="Proteomes" id="UP000215459"/>
    </source>
</evidence>
<proteinExistence type="inferred from homology"/>
<feature type="transmembrane region" description="Helical" evidence="7">
    <location>
        <begin position="65"/>
        <end position="83"/>
    </location>
</feature>
<dbReference type="OrthoDB" id="9761224at2"/>
<feature type="transmembrane region" description="Helical" evidence="7">
    <location>
        <begin position="438"/>
        <end position="455"/>
    </location>
</feature>
<comment type="caution">
    <text evidence="9">The sequence shown here is derived from an EMBL/GenBank/DDBJ whole genome shotgun (WGS) entry which is preliminary data.</text>
</comment>
<keyword evidence="3" id="KW-1003">Cell membrane</keyword>
<feature type="transmembrane region" description="Helical" evidence="7">
    <location>
        <begin position="253"/>
        <end position="272"/>
    </location>
</feature>
<feature type="transmembrane region" description="Helical" evidence="7">
    <location>
        <begin position="529"/>
        <end position="552"/>
    </location>
</feature>
<dbReference type="GO" id="GO:0005886">
    <property type="term" value="C:plasma membrane"/>
    <property type="evidence" value="ECO:0007669"/>
    <property type="project" value="UniProtKB-SubCell"/>
</dbReference>
<keyword evidence="5 7" id="KW-1133">Transmembrane helix</keyword>
<sequence>MAVSTPVWLTLGALGLFYLGYRFYSKFLAEKVFRLDPDFQTPAHQFRDGVDYLPTNKFVLWGHHFSSVAGAAPIVGPAIAVIWGWGPALLWVVLGTLFFAGIHDFGTLWASVRNKGKSVGVITNRVIGSRAKGLFLLIIFFLLLLVNAVFAVVIANLFTQFPASVLPYWLQIPLAMTIGYLVYKRGFPLFWPSIVGLLLLFAFIFLGASAPVNLPETIAGMPMTGWWVIVMLLYGAIASRLPVWLLLQPRDYINSHMLFLGLGVLYLGLFITQPEFNAPFLNDQVPEGTPPLVPLLFVTIACGAISGFHGLVSSGTSSKQLDKETDARFVGYFGAMGEGLLALIAIMATAAGFAGINQWQEHYGAWETASSGGTAAFVTGAGQLISGLGISSAIGTTFISIMIVAFAATTLDTSMRLQRFILSEIGEQYHLAPLKNRNTGTVVAFLSCVVLAFLADPSNPGQGGMVLWPLFGTTNQLTAGLSLIILTLLLWKWGRQYLVALVPLIFVVGMTAWSMVISIMDYIEQGKTLLVVVGVMILALNGWLVLEGLLAANRQRSKTLGQNPPA</sequence>
<feature type="transmembrane region" description="Helical" evidence="7">
    <location>
        <begin position="467"/>
        <end position="491"/>
    </location>
</feature>
<comment type="subcellular location">
    <subcellularLocation>
        <location evidence="1">Cell membrane</location>
        <topology evidence="1">Multi-pass membrane protein</topology>
    </subcellularLocation>
</comment>
<evidence type="ECO:0000256" key="5">
    <source>
        <dbReference type="ARBA" id="ARBA00022989"/>
    </source>
</evidence>
<reference evidence="9 10" key="1">
    <citation type="submission" date="2017-07" db="EMBL/GenBank/DDBJ databases">
        <title>The genome sequence of Paludifilum halophilum highlights mechanisms for microbial adaptation to high salt environemnts.</title>
        <authorList>
            <person name="Belbahri L."/>
        </authorList>
    </citation>
    <scope>NUCLEOTIDE SEQUENCE [LARGE SCALE GENOMIC DNA]</scope>
    <source>
        <strain evidence="9 10">DSM 102817</strain>
    </source>
</reference>
<feature type="transmembrane region" description="Helical" evidence="7">
    <location>
        <begin position="498"/>
        <end position="523"/>
    </location>
</feature>
<protein>
    <submittedName>
        <fullName evidence="9">Carbon starvation protein A</fullName>
    </submittedName>
</protein>
<dbReference type="PANTHER" id="PTHR30252:SF0">
    <property type="entry name" value="PEPTIDE TRANSPORTER CSTA"/>
    <property type="match status" value="1"/>
</dbReference>
<feature type="transmembrane region" description="Helical" evidence="7">
    <location>
        <begin position="388"/>
        <end position="411"/>
    </location>
</feature>
<feature type="transmembrane region" description="Helical" evidence="7">
    <location>
        <begin position="89"/>
        <end position="112"/>
    </location>
</feature>
<feature type="transmembrane region" description="Helical" evidence="7">
    <location>
        <begin position="332"/>
        <end position="356"/>
    </location>
</feature>
<accession>A0A235B4U3</accession>
<keyword evidence="10" id="KW-1185">Reference proteome</keyword>
<dbReference type="Pfam" id="PF02554">
    <property type="entry name" value="CstA"/>
    <property type="match status" value="2"/>
</dbReference>
<dbReference type="InterPro" id="IPR003706">
    <property type="entry name" value="CstA_N"/>
</dbReference>
<evidence type="ECO:0000256" key="7">
    <source>
        <dbReference type="SAM" id="Phobius"/>
    </source>
</evidence>
<dbReference type="GO" id="GO:0009267">
    <property type="term" value="P:cellular response to starvation"/>
    <property type="evidence" value="ECO:0007669"/>
    <property type="project" value="InterPro"/>
</dbReference>
<organism evidence="9 10">
    <name type="scientific">Paludifilum halophilum</name>
    <dbReference type="NCBI Taxonomy" id="1642702"/>
    <lineage>
        <taxon>Bacteria</taxon>
        <taxon>Bacillati</taxon>
        <taxon>Bacillota</taxon>
        <taxon>Bacilli</taxon>
        <taxon>Bacillales</taxon>
        <taxon>Thermoactinomycetaceae</taxon>
        <taxon>Paludifilum</taxon>
    </lineage>
</organism>
<feature type="transmembrane region" description="Helical" evidence="7">
    <location>
        <begin position="292"/>
        <end position="312"/>
    </location>
</feature>
<gene>
    <name evidence="9" type="ORF">CHM34_12880</name>
</gene>
<keyword evidence="6 7" id="KW-0472">Membrane</keyword>
<feature type="domain" description="CstA N-terminal" evidence="8">
    <location>
        <begin position="368"/>
        <end position="513"/>
    </location>
</feature>
<evidence type="ECO:0000259" key="8">
    <source>
        <dbReference type="Pfam" id="PF02554"/>
    </source>
</evidence>
<dbReference type="Proteomes" id="UP000215459">
    <property type="component" value="Unassembled WGS sequence"/>
</dbReference>
<feature type="transmembrane region" description="Helical" evidence="7">
    <location>
        <begin position="190"/>
        <end position="212"/>
    </location>
</feature>